<dbReference type="RefSeq" id="WP_342679051.1">
    <property type="nucleotide sequence ID" value="NZ_JBCGCU010000012.1"/>
</dbReference>
<dbReference type="InterPro" id="IPR022346">
    <property type="entry name" value="T2SS_GspH"/>
</dbReference>
<accession>A0ABU9MXG6</accession>
<evidence type="ECO:0000256" key="7">
    <source>
        <dbReference type="ARBA" id="ARBA00022989"/>
    </source>
</evidence>
<dbReference type="InterPro" id="IPR045584">
    <property type="entry name" value="Pilin-like"/>
</dbReference>
<comment type="caution">
    <text evidence="13">The sequence shown here is derived from an EMBL/GenBank/DDBJ whole genome shotgun (WGS) entry which is preliminary data.</text>
</comment>
<evidence type="ECO:0000256" key="10">
    <source>
        <dbReference type="ARBA" id="ARBA00030775"/>
    </source>
</evidence>
<keyword evidence="3" id="KW-1003">Cell membrane</keyword>
<dbReference type="SUPFAM" id="SSF54523">
    <property type="entry name" value="Pili subunits"/>
    <property type="match status" value="1"/>
</dbReference>
<dbReference type="Pfam" id="PF12019">
    <property type="entry name" value="GspH"/>
    <property type="match status" value="1"/>
</dbReference>
<evidence type="ECO:0000313" key="13">
    <source>
        <dbReference type="EMBL" id="MEM0515952.1"/>
    </source>
</evidence>
<organism evidence="13 14">
    <name type="scientific">Pseudoalteromonas qingdaonensis</name>
    <dbReference type="NCBI Taxonomy" id="3131913"/>
    <lineage>
        <taxon>Bacteria</taxon>
        <taxon>Pseudomonadati</taxon>
        <taxon>Pseudomonadota</taxon>
        <taxon>Gammaproteobacteria</taxon>
        <taxon>Alteromonadales</taxon>
        <taxon>Pseudoalteromonadaceae</taxon>
        <taxon>Pseudoalteromonas</taxon>
    </lineage>
</organism>
<keyword evidence="4" id="KW-0488">Methylation</keyword>
<proteinExistence type="inferred from homology"/>
<evidence type="ECO:0000256" key="8">
    <source>
        <dbReference type="ARBA" id="ARBA00023136"/>
    </source>
</evidence>
<name>A0ABU9MXG6_9GAMM</name>
<comment type="similarity">
    <text evidence="9">Belongs to the GSP H family.</text>
</comment>
<evidence type="ECO:0000256" key="5">
    <source>
        <dbReference type="ARBA" id="ARBA00022519"/>
    </source>
</evidence>
<dbReference type="NCBIfam" id="TIGR02532">
    <property type="entry name" value="IV_pilin_GFxxxE"/>
    <property type="match status" value="1"/>
</dbReference>
<keyword evidence="7 11" id="KW-1133">Transmembrane helix</keyword>
<dbReference type="Proteomes" id="UP001447008">
    <property type="component" value="Unassembled WGS sequence"/>
</dbReference>
<keyword evidence="8 11" id="KW-0472">Membrane</keyword>
<evidence type="ECO:0000256" key="11">
    <source>
        <dbReference type="SAM" id="Phobius"/>
    </source>
</evidence>
<feature type="domain" description="General secretion pathway GspH" evidence="12">
    <location>
        <begin position="50"/>
        <end position="161"/>
    </location>
</feature>
<dbReference type="InterPro" id="IPR012902">
    <property type="entry name" value="N_methyl_site"/>
</dbReference>
<evidence type="ECO:0000256" key="3">
    <source>
        <dbReference type="ARBA" id="ARBA00022475"/>
    </source>
</evidence>
<feature type="transmembrane region" description="Helical" evidence="11">
    <location>
        <begin position="12"/>
        <end position="33"/>
    </location>
</feature>
<evidence type="ECO:0000256" key="2">
    <source>
        <dbReference type="ARBA" id="ARBA00021549"/>
    </source>
</evidence>
<evidence type="ECO:0000256" key="4">
    <source>
        <dbReference type="ARBA" id="ARBA00022481"/>
    </source>
</evidence>
<evidence type="ECO:0000313" key="14">
    <source>
        <dbReference type="Proteomes" id="UP001447008"/>
    </source>
</evidence>
<dbReference type="PROSITE" id="PS00409">
    <property type="entry name" value="PROKAR_NTER_METHYL"/>
    <property type="match status" value="1"/>
</dbReference>
<reference evidence="13 14" key="1">
    <citation type="submission" date="2024-03" db="EMBL/GenBank/DDBJ databases">
        <title>Pseudoalteromonas qingdaonensis sp. nov., isolated from the intestines of marine benthic organisms.</title>
        <authorList>
            <person name="Lin X."/>
            <person name="Fang S."/>
            <person name="Hu X."/>
        </authorList>
    </citation>
    <scope>NUCLEOTIDE SEQUENCE [LARGE SCALE GENOMIC DNA]</scope>
    <source>
        <strain evidence="13 14">YIC-827</strain>
    </source>
</reference>
<comment type="subcellular location">
    <subcellularLocation>
        <location evidence="1">Cell inner membrane</location>
        <topology evidence="1">Single-pass membrane protein</topology>
    </subcellularLocation>
</comment>
<evidence type="ECO:0000259" key="12">
    <source>
        <dbReference type="Pfam" id="PF12019"/>
    </source>
</evidence>
<dbReference type="EMBL" id="JBCGCU010000012">
    <property type="protein sequence ID" value="MEM0515952.1"/>
    <property type="molecule type" value="Genomic_DNA"/>
</dbReference>
<keyword evidence="5" id="KW-0997">Cell inner membrane</keyword>
<gene>
    <name evidence="13" type="ORF">WCN91_11095</name>
</gene>
<keyword evidence="6 11" id="KW-0812">Transmembrane</keyword>
<evidence type="ECO:0000256" key="6">
    <source>
        <dbReference type="ARBA" id="ARBA00022692"/>
    </source>
</evidence>
<evidence type="ECO:0000256" key="9">
    <source>
        <dbReference type="ARBA" id="ARBA00025772"/>
    </source>
</evidence>
<protein>
    <recommendedName>
        <fullName evidence="2">Type II secretion system protein H</fullName>
    </recommendedName>
    <alternativeName>
        <fullName evidence="10">General secretion pathway protein H</fullName>
    </alternativeName>
</protein>
<dbReference type="Pfam" id="PF07963">
    <property type="entry name" value="N_methyl"/>
    <property type="match status" value="1"/>
</dbReference>
<evidence type="ECO:0000256" key="1">
    <source>
        <dbReference type="ARBA" id="ARBA00004377"/>
    </source>
</evidence>
<sequence length="179" mass="19561">MKNHHFTKQRGFTLIELMVTIAIAAILLGIALFNTTQMTNKEKANNFAIEFKRQVKFARAKAMTTGDPVIMCAMENPGSDGACAADWMTGTIIMFSDIDNNGSFEKDNDILLRSLSSLVSNSKLKASSSTIRFDEKGQVGATPSFVYCPSSDNKYNIKLQVILGGTIRDLGKTTDTCDS</sequence>
<keyword evidence="14" id="KW-1185">Reference proteome</keyword>
<dbReference type="Gene3D" id="3.55.40.10">
    <property type="entry name" value="minor pseudopilin epsh domain"/>
    <property type="match status" value="1"/>
</dbReference>